<evidence type="ECO:0000313" key="3">
    <source>
        <dbReference type="EMBL" id="KIM43849.1"/>
    </source>
</evidence>
<dbReference type="SMART" id="SM00220">
    <property type="entry name" value="S_TKc"/>
    <property type="match status" value="1"/>
</dbReference>
<name>A0A0C3CI82_HEBCY</name>
<dbReference type="PANTHER" id="PTHR44329">
    <property type="entry name" value="SERINE/THREONINE-PROTEIN KINASE TNNI3K-RELATED"/>
    <property type="match status" value="1"/>
</dbReference>
<evidence type="ECO:0000256" key="1">
    <source>
        <dbReference type="SAM" id="MobiDB-lite"/>
    </source>
</evidence>
<protein>
    <recommendedName>
        <fullName evidence="2">Protein kinase domain-containing protein</fullName>
    </recommendedName>
</protein>
<reference evidence="3 4" key="1">
    <citation type="submission" date="2014-04" db="EMBL/GenBank/DDBJ databases">
        <authorList>
            <consortium name="DOE Joint Genome Institute"/>
            <person name="Kuo A."/>
            <person name="Gay G."/>
            <person name="Dore J."/>
            <person name="Kohler A."/>
            <person name="Nagy L.G."/>
            <person name="Floudas D."/>
            <person name="Copeland A."/>
            <person name="Barry K.W."/>
            <person name="Cichocki N."/>
            <person name="Veneault-Fourrey C."/>
            <person name="LaButti K."/>
            <person name="Lindquist E.A."/>
            <person name="Lipzen A."/>
            <person name="Lundell T."/>
            <person name="Morin E."/>
            <person name="Murat C."/>
            <person name="Sun H."/>
            <person name="Tunlid A."/>
            <person name="Henrissat B."/>
            <person name="Grigoriev I.V."/>
            <person name="Hibbett D.S."/>
            <person name="Martin F."/>
            <person name="Nordberg H.P."/>
            <person name="Cantor M.N."/>
            <person name="Hua S.X."/>
        </authorList>
    </citation>
    <scope>NUCLEOTIDE SEQUENCE [LARGE SCALE GENOMIC DNA]</scope>
    <source>
        <strain evidence="4">h7</strain>
    </source>
</reference>
<dbReference type="STRING" id="686832.A0A0C3CI82"/>
<dbReference type="HOGENOM" id="CLU_041465_0_0_1"/>
<dbReference type="Proteomes" id="UP000053424">
    <property type="component" value="Unassembled WGS sequence"/>
</dbReference>
<dbReference type="Gene3D" id="1.10.510.10">
    <property type="entry name" value="Transferase(Phosphotransferase) domain 1"/>
    <property type="match status" value="1"/>
</dbReference>
<dbReference type="CDD" id="cd00180">
    <property type="entry name" value="PKc"/>
    <property type="match status" value="1"/>
</dbReference>
<feature type="region of interest" description="Disordered" evidence="1">
    <location>
        <begin position="1"/>
        <end position="29"/>
    </location>
</feature>
<reference evidence="4" key="2">
    <citation type="submission" date="2015-01" db="EMBL/GenBank/DDBJ databases">
        <title>Evolutionary Origins and Diversification of the Mycorrhizal Mutualists.</title>
        <authorList>
            <consortium name="DOE Joint Genome Institute"/>
            <consortium name="Mycorrhizal Genomics Consortium"/>
            <person name="Kohler A."/>
            <person name="Kuo A."/>
            <person name="Nagy L.G."/>
            <person name="Floudas D."/>
            <person name="Copeland A."/>
            <person name="Barry K.W."/>
            <person name="Cichocki N."/>
            <person name="Veneault-Fourrey C."/>
            <person name="LaButti K."/>
            <person name="Lindquist E.A."/>
            <person name="Lipzen A."/>
            <person name="Lundell T."/>
            <person name="Morin E."/>
            <person name="Murat C."/>
            <person name="Riley R."/>
            <person name="Ohm R."/>
            <person name="Sun H."/>
            <person name="Tunlid A."/>
            <person name="Henrissat B."/>
            <person name="Grigoriev I.V."/>
            <person name="Hibbett D.S."/>
            <person name="Martin F."/>
        </authorList>
    </citation>
    <scope>NUCLEOTIDE SEQUENCE [LARGE SCALE GENOMIC DNA]</scope>
    <source>
        <strain evidence="4">h7</strain>
    </source>
</reference>
<dbReference type="InterPro" id="IPR011009">
    <property type="entry name" value="Kinase-like_dom_sf"/>
</dbReference>
<dbReference type="OrthoDB" id="3257280at2759"/>
<dbReference type="EMBL" id="KN831775">
    <property type="protein sequence ID" value="KIM43849.1"/>
    <property type="molecule type" value="Genomic_DNA"/>
</dbReference>
<dbReference type="PANTHER" id="PTHR44329:SF214">
    <property type="entry name" value="PROTEIN KINASE DOMAIN-CONTAINING PROTEIN"/>
    <property type="match status" value="1"/>
</dbReference>
<dbReference type="AlphaFoldDB" id="A0A0C3CI82"/>
<evidence type="ECO:0000259" key="2">
    <source>
        <dbReference type="PROSITE" id="PS50011"/>
    </source>
</evidence>
<proteinExistence type="predicted"/>
<dbReference type="GO" id="GO:0004674">
    <property type="term" value="F:protein serine/threonine kinase activity"/>
    <property type="evidence" value="ECO:0007669"/>
    <property type="project" value="TreeGrafter"/>
</dbReference>
<keyword evidence="4" id="KW-1185">Reference proteome</keyword>
<gene>
    <name evidence="3" type="ORF">M413DRAFT_443730</name>
</gene>
<dbReference type="InterPro" id="IPR051681">
    <property type="entry name" value="Ser/Thr_Kinases-Pseudokinases"/>
</dbReference>
<sequence>MFKDFTSFLDTQRAGSPQPLSPGRYSYCGTESSAERDEALVHVRFEADPCLYDSGKMIVIAYSRNNDEPHCKENEWLDSEDPDDVALDELLKIYPDFHTLPFYDTATRITIKTIDGKLTTAITEDLDAIISYLPIPPSLSHIPTVPITDLKLITMIDMDVDRVKWRGSTYAFKRTAEIHEGTLRELAILDQLANSPNIINLVAIVVNHDNQIRGFLTPFVGSGNLQSVFMAARQNLGLGDEGDAVAFDWPLKLSWARQITQGVVELHAISAYNGDLKPQNVLINSTGRALLIDFLPTGITHVFAAPEVLEAFNRGVPPKLSAPADVYSLGLLLSAVAEEKWGEMRTPTWRGGKTPEWYRDIVNRCLALAAEDRPSATEVLSLLQREGS</sequence>
<dbReference type="Pfam" id="PF00069">
    <property type="entry name" value="Pkinase"/>
    <property type="match status" value="1"/>
</dbReference>
<feature type="domain" description="Protein kinase" evidence="2">
    <location>
        <begin position="139"/>
        <end position="388"/>
    </location>
</feature>
<organism evidence="3 4">
    <name type="scientific">Hebeloma cylindrosporum</name>
    <dbReference type="NCBI Taxonomy" id="76867"/>
    <lineage>
        <taxon>Eukaryota</taxon>
        <taxon>Fungi</taxon>
        <taxon>Dikarya</taxon>
        <taxon>Basidiomycota</taxon>
        <taxon>Agaricomycotina</taxon>
        <taxon>Agaricomycetes</taxon>
        <taxon>Agaricomycetidae</taxon>
        <taxon>Agaricales</taxon>
        <taxon>Agaricineae</taxon>
        <taxon>Hymenogastraceae</taxon>
        <taxon>Hebeloma</taxon>
    </lineage>
</organism>
<dbReference type="SUPFAM" id="SSF56112">
    <property type="entry name" value="Protein kinase-like (PK-like)"/>
    <property type="match status" value="1"/>
</dbReference>
<evidence type="ECO:0000313" key="4">
    <source>
        <dbReference type="Proteomes" id="UP000053424"/>
    </source>
</evidence>
<dbReference type="GO" id="GO:0005524">
    <property type="term" value="F:ATP binding"/>
    <property type="evidence" value="ECO:0007669"/>
    <property type="project" value="InterPro"/>
</dbReference>
<accession>A0A0C3CI82</accession>
<dbReference type="PROSITE" id="PS50011">
    <property type="entry name" value="PROTEIN_KINASE_DOM"/>
    <property type="match status" value="1"/>
</dbReference>
<dbReference type="InterPro" id="IPR000719">
    <property type="entry name" value="Prot_kinase_dom"/>
</dbReference>